<evidence type="ECO:0000313" key="3">
    <source>
        <dbReference type="Proteomes" id="UP000613580"/>
    </source>
</evidence>
<feature type="region of interest" description="Disordered" evidence="1">
    <location>
        <begin position="547"/>
        <end position="589"/>
    </location>
</feature>
<dbReference type="EMBL" id="JACAZE010000013">
    <property type="protein sequence ID" value="KAF7300375.1"/>
    <property type="molecule type" value="Genomic_DNA"/>
</dbReference>
<sequence>MSQQPQLILEPLAKLHPVERPPITPLFTGLFRKGPQIYFAFNADMGFISDFPSSRQVYPQSSDNIIGNLRLTSWMNGDLPHLMMLPRDVIFHGPLFECLGLGRVRIAVQKTKRRPYAPFEEYTCWQLVPDMLMRWGAVEGFLRVVLNWVHRKARERVGTRGFMHNLPHGYGYAGEYQTEEAVEAAATKSQKAFLLLIAGLATDFFVLDAAPPTAMPWREQLLSQCRIHRQLLHELDVTISEIRHAPLGGIWNFVKDSSIVEARRADWLFSIILHHKLPVPMYFRLDETSVDKFCSLPSMKSFKLHVGPEELGSLRHMTSEDSIVSIEWAFVDPSIRRHGIFIDWTHPLVDKKRKPAVFQYPAVEEGSDKGRSEKALVAGACGSRVRSSLENKRVLATAACGYSRGELHNPSGTYVRRSRLRTYGLDVWANYQPHQRVYDGFSNQWDLCSALKSLEREDIWGNINAYIESPFLAVLARDDHQPMEVEGTSNADDSDPDDEADDDDDDAEKGEQDIEDLLRLDPKLPEDIRAVLQDSTGALENVSSFYEPEGSEELVFHQDSSGGSGHGDDAPKGSQASSGGLPGGPSPVHDIGKVLSVRFGFLYPSNEPEPLAEEPEEGELEDTKRDAALLAVLGHGKTPLVVLPPLARDFLECLLTKMTFPKGLSDLQMGPSVWHHRGFELTLFERDDAPQHQRQMFVIEPHDKDTGNYRIILNSAALVLQLARLKLDNWGSIVEELTNLGAPFTIALLARRQRESDQAKVRPVVGLGPRDPGYQATQLDQQAWNAKFRRFVLGPRGHLALGAGGVIARLARLVLESPGETAAWCDIDPADADISYRITADQDKRLCCNTLTEDERDLMLGVYTIEMNQLSGPGAPSNISRLSWWPMTPAFFTSGLNAGMVDA</sequence>
<evidence type="ECO:0000256" key="1">
    <source>
        <dbReference type="SAM" id="MobiDB-lite"/>
    </source>
</evidence>
<protein>
    <submittedName>
        <fullName evidence="2">Uncharacterized protein</fullName>
    </submittedName>
</protein>
<gene>
    <name evidence="2" type="ORF">HMN09_00920800</name>
</gene>
<reference evidence="2" key="1">
    <citation type="submission" date="2020-05" db="EMBL/GenBank/DDBJ databases">
        <title>Mycena genomes resolve the evolution of fungal bioluminescence.</title>
        <authorList>
            <person name="Tsai I.J."/>
        </authorList>
    </citation>
    <scope>NUCLEOTIDE SEQUENCE</scope>
    <source>
        <strain evidence="2">110903Hualien_Pintung</strain>
    </source>
</reference>
<feature type="compositionally biased region" description="Acidic residues" evidence="1">
    <location>
        <begin position="492"/>
        <end position="508"/>
    </location>
</feature>
<dbReference type="OrthoDB" id="3270336at2759"/>
<accession>A0A8H6SKA6</accession>
<keyword evidence="3" id="KW-1185">Reference proteome</keyword>
<dbReference type="Proteomes" id="UP000613580">
    <property type="component" value="Unassembled WGS sequence"/>
</dbReference>
<proteinExistence type="predicted"/>
<name>A0A8H6SKA6_MYCCL</name>
<feature type="region of interest" description="Disordered" evidence="1">
    <location>
        <begin position="483"/>
        <end position="510"/>
    </location>
</feature>
<dbReference type="AlphaFoldDB" id="A0A8H6SKA6"/>
<comment type="caution">
    <text evidence="2">The sequence shown here is derived from an EMBL/GenBank/DDBJ whole genome shotgun (WGS) entry which is preliminary data.</text>
</comment>
<organism evidence="2 3">
    <name type="scientific">Mycena chlorophos</name>
    <name type="common">Agaric fungus</name>
    <name type="synonym">Agaricus chlorophos</name>
    <dbReference type="NCBI Taxonomy" id="658473"/>
    <lineage>
        <taxon>Eukaryota</taxon>
        <taxon>Fungi</taxon>
        <taxon>Dikarya</taxon>
        <taxon>Basidiomycota</taxon>
        <taxon>Agaricomycotina</taxon>
        <taxon>Agaricomycetes</taxon>
        <taxon>Agaricomycetidae</taxon>
        <taxon>Agaricales</taxon>
        <taxon>Marasmiineae</taxon>
        <taxon>Mycenaceae</taxon>
        <taxon>Mycena</taxon>
    </lineage>
</organism>
<evidence type="ECO:0000313" key="2">
    <source>
        <dbReference type="EMBL" id="KAF7300375.1"/>
    </source>
</evidence>